<dbReference type="Gene3D" id="3.40.50.720">
    <property type="entry name" value="NAD(P)-binding Rossmann-like Domain"/>
    <property type="match status" value="1"/>
</dbReference>
<comment type="caution">
    <text evidence="1">The sequence shown here is derived from an EMBL/GenBank/DDBJ whole genome shotgun (WGS) entry which is preliminary data.</text>
</comment>
<evidence type="ECO:0000313" key="1">
    <source>
        <dbReference type="EMBL" id="GGC30936.1"/>
    </source>
</evidence>
<dbReference type="RefSeq" id="WP_188439813.1">
    <property type="nucleotide sequence ID" value="NZ_BMFD01000002.1"/>
</dbReference>
<gene>
    <name evidence="1" type="ORF">GCM10010993_07290</name>
</gene>
<protein>
    <submittedName>
        <fullName evidence="1">Nucleoside-diphosphate sugar epimerase</fullName>
    </submittedName>
</protein>
<dbReference type="SUPFAM" id="SSF51735">
    <property type="entry name" value="NAD(P)-binding Rossmann-fold domains"/>
    <property type="match status" value="1"/>
</dbReference>
<dbReference type="PANTHER" id="PTHR14097">
    <property type="entry name" value="OXIDOREDUCTASE HTATIP2"/>
    <property type="match status" value="1"/>
</dbReference>
<dbReference type="Proteomes" id="UP000635885">
    <property type="component" value="Unassembled WGS sequence"/>
</dbReference>
<dbReference type="EMBL" id="BMFD01000002">
    <property type="protein sequence ID" value="GGC30936.1"/>
    <property type="molecule type" value="Genomic_DNA"/>
</dbReference>
<evidence type="ECO:0000313" key="2">
    <source>
        <dbReference type="Proteomes" id="UP000635885"/>
    </source>
</evidence>
<keyword evidence="2" id="KW-1185">Reference proteome</keyword>
<accession>A0ABQ1LWR1</accession>
<sequence>MKKIAILSGTSGLIGMQLLHQLLKNVSYDVIISLGRRTLALKHEKLIQLKVDFDDLRNLDWEEQLRTADLGGIYFPIVQAIKESKAEIHIYSSMGTTIKAAGSKENFYKVDHDFVIEFAKWGKELGANKMLYVSALGADPQSSVYYNKVKGETEEDLKALSFGYLGLFQPSLLLGSRSEFRLGEEVAKIFMKPLKWLRILKKYQPIHDYDVAKAMIFHANEPKQVKVEVIPSKEMQDF</sequence>
<dbReference type="InterPro" id="IPR036291">
    <property type="entry name" value="NAD(P)-bd_dom_sf"/>
</dbReference>
<proteinExistence type="predicted"/>
<name>A0ABQ1LWR1_9BACT</name>
<dbReference type="PANTHER" id="PTHR14097:SF7">
    <property type="entry name" value="OXIDOREDUCTASE HTATIP2"/>
    <property type="match status" value="1"/>
</dbReference>
<reference evidence="2" key="1">
    <citation type="journal article" date="2019" name="Int. J. Syst. Evol. Microbiol.">
        <title>The Global Catalogue of Microorganisms (GCM) 10K type strain sequencing project: providing services to taxonomists for standard genome sequencing and annotation.</title>
        <authorList>
            <consortium name="The Broad Institute Genomics Platform"/>
            <consortium name="The Broad Institute Genome Sequencing Center for Infectious Disease"/>
            <person name="Wu L."/>
            <person name="Ma J."/>
        </authorList>
    </citation>
    <scope>NUCLEOTIDE SEQUENCE [LARGE SCALE GENOMIC DNA]</scope>
    <source>
        <strain evidence="2">CGMCC 1.12479</strain>
    </source>
</reference>
<organism evidence="1 2">
    <name type="scientific">Belliella aquatica</name>
    <dbReference type="NCBI Taxonomy" id="1323734"/>
    <lineage>
        <taxon>Bacteria</taxon>
        <taxon>Pseudomonadati</taxon>
        <taxon>Bacteroidota</taxon>
        <taxon>Cytophagia</taxon>
        <taxon>Cytophagales</taxon>
        <taxon>Cyclobacteriaceae</taxon>
        <taxon>Belliella</taxon>
    </lineage>
</organism>